<evidence type="ECO:0000313" key="1">
    <source>
        <dbReference type="EMBL" id="JAD61477.1"/>
    </source>
</evidence>
<accession>A0A0A9BQC4</accession>
<reference evidence="1" key="2">
    <citation type="journal article" date="2015" name="Data Brief">
        <title>Shoot transcriptome of the giant reed, Arundo donax.</title>
        <authorList>
            <person name="Barrero R.A."/>
            <person name="Guerrero F.D."/>
            <person name="Moolhuijzen P."/>
            <person name="Goolsby J.A."/>
            <person name="Tidwell J."/>
            <person name="Bellgard S.E."/>
            <person name="Bellgard M.I."/>
        </authorList>
    </citation>
    <scope>NUCLEOTIDE SEQUENCE</scope>
    <source>
        <tissue evidence="1">Shoot tissue taken approximately 20 cm above the soil surface</tissue>
    </source>
</reference>
<proteinExistence type="predicted"/>
<reference evidence="1" key="1">
    <citation type="submission" date="2014-09" db="EMBL/GenBank/DDBJ databases">
        <authorList>
            <person name="Magalhaes I.L.F."/>
            <person name="Oliveira U."/>
            <person name="Santos F.R."/>
            <person name="Vidigal T.H.D.A."/>
            <person name="Brescovit A.D."/>
            <person name="Santos A.J."/>
        </authorList>
    </citation>
    <scope>NUCLEOTIDE SEQUENCE</scope>
    <source>
        <tissue evidence="1">Shoot tissue taken approximately 20 cm above the soil surface</tissue>
    </source>
</reference>
<dbReference type="EMBL" id="GBRH01236418">
    <property type="protein sequence ID" value="JAD61477.1"/>
    <property type="molecule type" value="Transcribed_RNA"/>
</dbReference>
<protein>
    <submittedName>
        <fullName evidence="1">Uncharacterized protein</fullName>
    </submittedName>
</protein>
<organism evidence="1">
    <name type="scientific">Arundo donax</name>
    <name type="common">Giant reed</name>
    <name type="synonym">Donax arundinaceus</name>
    <dbReference type="NCBI Taxonomy" id="35708"/>
    <lineage>
        <taxon>Eukaryota</taxon>
        <taxon>Viridiplantae</taxon>
        <taxon>Streptophyta</taxon>
        <taxon>Embryophyta</taxon>
        <taxon>Tracheophyta</taxon>
        <taxon>Spermatophyta</taxon>
        <taxon>Magnoliopsida</taxon>
        <taxon>Liliopsida</taxon>
        <taxon>Poales</taxon>
        <taxon>Poaceae</taxon>
        <taxon>PACMAD clade</taxon>
        <taxon>Arundinoideae</taxon>
        <taxon>Arundineae</taxon>
        <taxon>Arundo</taxon>
    </lineage>
</organism>
<sequence length="13" mass="1716">MVKKKRRELRTDR</sequence>
<name>A0A0A9BQC4_ARUDO</name>